<evidence type="ECO:0000313" key="2">
    <source>
        <dbReference type="Proteomes" id="UP000322997"/>
    </source>
</evidence>
<protein>
    <submittedName>
        <fullName evidence="1">Sporulation protein</fullName>
    </submittedName>
</protein>
<comment type="caution">
    <text evidence="1">The sequence shown here is derived from an EMBL/GenBank/DDBJ whole genome shotgun (WGS) entry which is preliminary data.</text>
</comment>
<dbReference type="PANTHER" id="PTHR40053">
    <property type="entry name" value="SPORULATION-CONTROL PROTEIN SPO0M"/>
    <property type="match status" value="1"/>
</dbReference>
<dbReference type="PANTHER" id="PTHR40053:SF1">
    <property type="entry name" value="SPORULATION-CONTROL PROTEIN SPO0M"/>
    <property type="match status" value="1"/>
</dbReference>
<accession>A0A5D4S2D9</accession>
<dbReference type="InterPro" id="IPR009776">
    <property type="entry name" value="Spore_0_M"/>
</dbReference>
<proteinExistence type="predicted"/>
<dbReference type="Proteomes" id="UP000322997">
    <property type="component" value="Unassembled WGS sequence"/>
</dbReference>
<gene>
    <name evidence="1" type="ORF">FZC83_00465</name>
</gene>
<dbReference type="AlphaFoldDB" id="A0A5D4S2D9"/>
<reference evidence="1 2" key="1">
    <citation type="submission" date="2019-08" db="EMBL/GenBank/DDBJ databases">
        <title>Bacillus genomes from the desert of Cuatro Cienegas, Coahuila.</title>
        <authorList>
            <person name="Olmedo-Alvarez G."/>
        </authorList>
    </citation>
    <scope>NUCLEOTIDE SEQUENCE [LARGE SCALE GENOMIC DNA]</scope>
    <source>
        <strain evidence="1 2">CH108_3D</strain>
    </source>
</reference>
<organism evidence="1 2">
    <name type="scientific">Rossellomorea marisflavi</name>
    <dbReference type="NCBI Taxonomy" id="189381"/>
    <lineage>
        <taxon>Bacteria</taxon>
        <taxon>Bacillati</taxon>
        <taxon>Bacillota</taxon>
        <taxon>Bacilli</taxon>
        <taxon>Bacillales</taxon>
        <taxon>Bacillaceae</taxon>
        <taxon>Rossellomorea</taxon>
    </lineage>
</organism>
<sequence length="170" mass="19263">MKTPGFIGNMVVSETFTGSMWLNVASLLGKGLLRSIDKRRSPMLLRKYMSLNGVGSAMIDLTLPKDHYRKGEKLSGKFHINGGIVDQLLTKIECQLVVIYENGKKEEIIDTRIVAITHALETEEKDMYSFVYQIPDDLPGEHSGARYLFRTKLKFEEGQDSVDEDYVTIQ</sequence>
<name>A0A5D4S2D9_9BACI</name>
<evidence type="ECO:0000313" key="1">
    <source>
        <dbReference type="EMBL" id="TYS56082.1"/>
    </source>
</evidence>
<dbReference type="Pfam" id="PF07070">
    <property type="entry name" value="Spo0M"/>
    <property type="match status" value="1"/>
</dbReference>
<dbReference type="EMBL" id="VTEQ01000001">
    <property type="protein sequence ID" value="TYS56082.1"/>
    <property type="molecule type" value="Genomic_DNA"/>
</dbReference>